<protein>
    <submittedName>
        <fullName evidence="1">Uncharacterized protein</fullName>
    </submittedName>
</protein>
<reference evidence="1 2" key="2">
    <citation type="submission" date="2023-08" db="EMBL/GenBank/DDBJ databases">
        <authorList>
            <person name="Du M."/>
            <person name="Liu C."/>
            <person name="Liu S.-J."/>
        </authorList>
    </citation>
    <scope>NUCLEOTIDE SEQUENCE [LARGE SCALE GENOMIC DNA]</scope>
    <source>
        <strain evidence="1 2">GS077</strain>
    </source>
</reference>
<gene>
    <name evidence="1" type="ORF">BFGS077_001890</name>
</gene>
<name>A0ABD5FYH1_BACFG</name>
<sequence length="48" mass="5871">MLNYHDTKKGSLFWISKIKWYVIQHQRQRTKQLFIVIIYSTTNRATLT</sequence>
<dbReference type="Proteomes" id="UP001258434">
    <property type="component" value="Unassembled WGS sequence"/>
</dbReference>
<organism evidence="1 2">
    <name type="scientific">Bacteroides fragilis</name>
    <dbReference type="NCBI Taxonomy" id="817"/>
    <lineage>
        <taxon>Bacteria</taxon>
        <taxon>Pseudomonadati</taxon>
        <taxon>Bacteroidota</taxon>
        <taxon>Bacteroidia</taxon>
        <taxon>Bacteroidales</taxon>
        <taxon>Bacteroidaceae</taxon>
        <taxon>Bacteroides</taxon>
    </lineage>
</organism>
<dbReference type="EMBL" id="JAVFHL010000001">
    <property type="protein sequence ID" value="MDT6976624.1"/>
    <property type="molecule type" value="Genomic_DNA"/>
</dbReference>
<comment type="caution">
    <text evidence="1">The sequence shown here is derived from an EMBL/GenBank/DDBJ whole genome shotgun (WGS) entry which is preliminary data.</text>
</comment>
<evidence type="ECO:0000313" key="2">
    <source>
        <dbReference type="Proteomes" id="UP001258434"/>
    </source>
</evidence>
<reference evidence="2" key="1">
    <citation type="submission" date="2023-07" db="EMBL/GenBank/DDBJ databases">
        <title>A gut symbiont ubiquitin homologue binds and inactivates peptidyl-prolyl isomerase to mediate the interbacterial arms race in the human gut.</title>
        <authorList>
            <person name="Jiang K."/>
            <person name="Li W."/>
            <person name="Tong M."/>
            <person name="Xu J."/>
            <person name="Chen Z."/>
            <person name="Yang Y."/>
            <person name="Zang Y."/>
            <person name="Jiao X."/>
            <person name="Liu C."/>
            <person name="Lim B."/>
            <person name="Jiang X."/>
            <person name="Wang J."/>
            <person name="Wu D."/>
            <person name="Wang M."/>
            <person name="Liu S.-J."/>
            <person name="Shao F."/>
            <person name="Gao X."/>
        </authorList>
    </citation>
    <scope>NUCLEOTIDE SEQUENCE [LARGE SCALE GENOMIC DNA]</scope>
    <source>
        <strain evidence="2">GS077</strain>
    </source>
</reference>
<evidence type="ECO:0000313" key="1">
    <source>
        <dbReference type="EMBL" id="MDT6976624.1"/>
    </source>
</evidence>
<accession>A0ABD5FYH1</accession>
<proteinExistence type="predicted"/>
<dbReference type="AlphaFoldDB" id="A0ABD5FYH1"/>